<dbReference type="EMBL" id="CWJI01000009">
    <property type="protein sequence ID" value="CRY55985.1"/>
    <property type="molecule type" value="Genomic_DNA"/>
</dbReference>
<proteinExistence type="predicted"/>
<dbReference type="Gene3D" id="2.40.30.10">
    <property type="entry name" value="Translation factors"/>
    <property type="match status" value="1"/>
</dbReference>
<evidence type="ECO:0000313" key="7">
    <source>
        <dbReference type="EMBL" id="CRY55985.1"/>
    </source>
</evidence>
<dbReference type="Gene3D" id="3.40.50.80">
    <property type="entry name" value="Nucleotide-binding domain of ferredoxin-NADP reductase (FNR) module"/>
    <property type="match status" value="1"/>
</dbReference>
<dbReference type="InterPro" id="IPR001433">
    <property type="entry name" value="OxRdtase_FAD/NAD-bd"/>
</dbReference>
<feature type="transmembrane region" description="Helical" evidence="5">
    <location>
        <begin position="157"/>
        <end position="178"/>
    </location>
</feature>
<dbReference type="InterPro" id="IPR050415">
    <property type="entry name" value="MRET"/>
</dbReference>
<keyword evidence="3 5" id="KW-1133">Transmembrane helix</keyword>
<keyword evidence="7" id="KW-0560">Oxidoreductase</keyword>
<feature type="transmembrane region" description="Helical" evidence="5">
    <location>
        <begin position="125"/>
        <end position="145"/>
    </location>
</feature>
<name>A0A0H5LY85_YERIN</name>
<dbReference type="InterPro" id="IPR017938">
    <property type="entry name" value="Riboflavin_synthase-like_b-brl"/>
</dbReference>
<feature type="transmembrane region" description="Helical" evidence="5">
    <location>
        <begin position="15"/>
        <end position="34"/>
    </location>
</feature>
<dbReference type="PANTHER" id="PTHR47354:SF5">
    <property type="entry name" value="PROTEIN RFBI"/>
    <property type="match status" value="1"/>
</dbReference>
<evidence type="ECO:0000256" key="1">
    <source>
        <dbReference type="ARBA" id="ARBA00004141"/>
    </source>
</evidence>
<evidence type="ECO:0000256" key="2">
    <source>
        <dbReference type="ARBA" id="ARBA00022692"/>
    </source>
</evidence>
<evidence type="ECO:0000313" key="8">
    <source>
        <dbReference type="Proteomes" id="UP000043316"/>
    </source>
</evidence>
<evidence type="ECO:0000256" key="4">
    <source>
        <dbReference type="ARBA" id="ARBA00023136"/>
    </source>
</evidence>
<dbReference type="SUPFAM" id="SSF52343">
    <property type="entry name" value="Ferredoxin reductase-like, C-terminal NADP-linked domain"/>
    <property type="match status" value="1"/>
</dbReference>
<protein>
    <submittedName>
        <fullName evidence="7">HCP oxidoreductase</fullName>
        <ecNumber evidence="7">1.14.13.7</ecNumber>
    </submittedName>
</protein>
<dbReference type="PROSITE" id="PS51384">
    <property type="entry name" value="FAD_FR"/>
    <property type="match status" value="1"/>
</dbReference>
<feature type="transmembrane region" description="Helical" evidence="5">
    <location>
        <begin position="87"/>
        <end position="105"/>
    </location>
</feature>
<dbReference type="Proteomes" id="UP000043316">
    <property type="component" value="Unassembled WGS sequence"/>
</dbReference>
<dbReference type="AlphaFoldDB" id="A0A0H5LY85"/>
<dbReference type="CDD" id="cd06198">
    <property type="entry name" value="FNR_like_3"/>
    <property type="match status" value="1"/>
</dbReference>
<dbReference type="EC" id="1.14.13.7" evidence="7"/>
<dbReference type="InterPro" id="IPR017927">
    <property type="entry name" value="FAD-bd_FR_type"/>
</dbReference>
<accession>A0A0H5LY85</accession>
<organism evidence="7 8">
    <name type="scientific">Yersinia intermedia</name>
    <dbReference type="NCBI Taxonomy" id="631"/>
    <lineage>
        <taxon>Bacteria</taxon>
        <taxon>Pseudomonadati</taxon>
        <taxon>Pseudomonadota</taxon>
        <taxon>Gammaproteobacteria</taxon>
        <taxon>Enterobacterales</taxon>
        <taxon>Yersiniaceae</taxon>
        <taxon>Yersinia</taxon>
    </lineage>
</organism>
<keyword evidence="2 5" id="KW-0812">Transmembrane</keyword>
<dbReference type="InterPro" id="IPR039261">
    <property type="entry name" value="FNR_nucleotide-bd"/>
</dbReference>
<dbReference type="GO" id="GO:0016020">
    <property type="term" value="C:membrane"/>
    <property type="evidence" value="ECO:0007669"/>
    <property type="project" value="UniProtKB-SubCell"/>
</dbReference>
<dbReference type="PRINTS" id="PR00410">
    <property type="entry name" value="PHEHYDRXLASE"/>
</dbReference>
<feature type="transmembrane region" description="Helical" evidence="5">
    <location>
        <begin position="184"/>
        <end position="203"/>
    </location>
</feature>
<evidence type="ECO:0000256" key="5">
    <source>
        <dbReference type="SAM" id="Phobius"/>
    </source>
</evidence>
<gene>
    <name evidence="7" type="primary">hcr_1</name>
    <name evidence="7" type="ORF">ERS008476_03003</name>
</gene>
<dbReference type="Pfam" id="PF08022">
    <property type="entry name" value="FAD_binding_8"/>
    <property type="match status" value="1"/>
</dbReference>
<sequence length="444" mass="50020">MLGETMSTYAWRSTVWIAIYLFFILAPLLALLTGTLPPARDFWTEFSIALGYAGLAIMGLQFGLTARFRYVTEPWGEDIIYHFHRRISLIAVGLVIAHPIILFVVRPELLALLNFIDAPWRARFAAISTYSLIALVITALWRVQLRIRYEIWHLSHIILAVVAVIAGIAHMVGWGFYLDDPLKKALWVGLILFWFGLLLYVRIVKPLFILRRPYRVVDVVKERGDTTTLVMAPEGHSGFRFTPGQFGWLTVWGSPFNITGHPFSFSSSAAVSDGRVEMSIRNLGDFTRSVAQIPVGQRVYLDGPYGAFTLGNPADMHVLVAGGVGITPMMSMLRTLADSGDQRPALLLYGSKDWESITFREELEALQSRLNLKVVHVLSNPSPDWTGEKGFINAEVFKRYLPPPYASHEYFICGPNIMMDAIEKALDEIGVPMSKYHSERYSFV</sequence>
<feature type="domain" description="FAD-binding FR-type" evidence="6">
    <location>
        <begin position="209"/>
        <end position="311"/>
    </location>
</feature>
<keyword evidence="4 5" id="KW-0472">Membrane</keyword>
<dbReference type="InterPro" id="IPR013112">
    <property type="entry name" value="FAD-bd_8"/>
</dbReference>
<dbReference type="InterPro" id="IPR013130">
    <property type="entry name" value="Fe3_Rdtase_TM_dom"/>
</dbReference>
<dbReference type="Pfam" id="PF00175">
    <property type="entry name" value="NAD_binding_1"/>
    <property type="match status" value="1"/>
</dbReference>
<dbReference type="SUPFAM" id="SSF63380">
    <property type="entry name" value="Riboflavin synthase domain-like"/>
    <property type="match status" value="1"/>
</dbReference>
<evidence type="ECO:0000256" key="3">
    <source>
        <dbReference type="ARBA" id="ARBA00022989"/>
    </source>
</evidence>
<dbReference type="GO" id="GO:0018662">
    <property type="term" value="F:phenol 2-monooxygenase activity"/>
    <property type="evidence" value="ECO:0007669"/>
    <property type="project" value="UniProtKB-EC"/>
</dbReference>
<evidence type="ECO:0000259" key="6">
    <source>
        <dbReference type="PROSITE" id="PS51384"/>
    </source>
</evidence>
<feature type="transmembrane region" description="Helical" evidence="5">
    <location>
        <begin position="46"/>
        <end position="66"/>
    </location>
</feature>
<dbReference type="PANTHER" id="PTHR47354">
    <property type="entry name" value="NADH OXIDOREDUCTASE HCR"/>
    <property type="match status" value="1"/>
</dbReference>
<comment type="subcellular location">
    <subcellularLocation>
        <location evidence="1">Membrane</location>
        <topology evidence="1">Multi-pass membrane protein</topology>
    </subcellularLocation>
</comment>
<dbReference type="Pfam" id="PF01794">
    <property type="entry name" value="Ferric_reduct"/>
    <property type="match status" value="1"/>
</dbReference>
<reference evidence="8" key="1">
    <citation type="submission" date="2015-03" db="EMBL/GenBank/DDBJ databases">
        <authorList>
            <consortium name="Pathogen Informatics"/>
        </authorList>
    </citation>
    <scope>NUCLEOTIDE SEQUENCE [LARGE SCALE GENOMIC DNA]</scope>
    <source>
        <strain evidence="8">R148</strain>
    </source>
</reference>